<dbReference type="Proteomes" id="UP000707206">
    <property type="component" value="Unassembled WGS sequence"/>
</dbReference>
<comment type="caution">
    <text evidence="2">The sequence shown here is derived from an EMBL/GenBank/DDBJ whole genome shotgun (WGS) entry which is preliminary data.</text>
</comment>
<proteinExistence type="predicted"/>
<sequence>MLKGMLFTFGLLIGVITQAQECPQLTYPINGATEVPVNPTITWNSVNGIFGYLISLGTTPGGTDILNQRSAGLTNSFTPEVGLPDGIPIYVTISMFLENQQLLVCQVEVFTTVEVTTPPTCTSLSDPPNNATGINVDTAIRWNYAPTATGYRITIGTTVGGSEVIDDFDVGNVLEYRPQEEFPLDQDIYVTIIPYNDIGSASSCTPERFTTGVPTVDCSLNAPLNDIPDIVGICAENLPTVVTNEALASGFRWFQIEADGSETLLSESREVALEDIGRYRSEAYNNVNEFGSTVECSSSKEFRVVFSNPPTINSVQVIRQATGIRITIEASGGGDYEYALDFENGPYQDSPVFENVPDGERMVFVRDKFGCGTAQRTVERELTAKNFPLFFTPNGDGINDFWQFVPLGGSGEINVEKIFIFDRYGVLLAQIDPTSQGWNGNSNGQPLPESDYWYRAISFSNKEIKGHFTLKR</sequence>
<keyword evidence="3" id="KW-1185">Reference proteome</keyword>
<evidence type="ECO:0000256" key="1">
    <source>
        <dbReference type="SAM" id="SignalP"/>
    </source>
</evidence>
<reference evidence="2" key="2">
    <citation type="submission" date="2020-03" db="EMBL/GenBank/DDBJ databases">
        <title>Flavobacteriaceae bacterium strain TP-CH-4, a member of the family Flavobacteriaceae isolated from a deep-sea seamount.</title>
        <authorList>
            <person name="Zhang D.-C."/>
        </authorList>
    </citation>
    <scope>NUCLEOTIDE SEQUENCE</scope>
    <source>
        <strain evidence="2">TP-CH-4</strain>
    </source>
</reference>
<dbReference type="RefSeq" id="WP_152572371.1">
    <property type="nucleotide sequence ID" value="NZ_VIKU02000001.1"/>
</dbReference>
<dbReference type="NCBIfam" id="TIGR04131">
    <property type="entry name" value="Bac_Flav_CTERM"/>
    <property type="match status" value="1"/>
</dbReference>
<dbReference type="EMBL" id="VIKU02000001">
    <property type="protein sequence ID" value="NHF57843.1"/>
    <property type="molecule type" value="Genomic_DNA"/>
</dbReference>
<evidence type="ECO:0000313" key="2">
    <source>
        <dbReference type="EMBL" id="NHF57843.1"/>
    </source>
</evidence>
<dbReference type="AlphaFoldDB" id="A0A967EC27"/>
<organism evidence="2 3">
    <name type="scientific">Pelagihabitans pacificus</name>
    <dbReference type="NCBI Taxonomy" id="2696054"/>
    <lineage>
        <taxon>Bacteria</taxon>
        <taxon>Pseudomonadati</taxon>
        <taxon>Bacteroidota</taxon>
        <taxon>Flavobacteriia</taxon>
        <taxon>Flavobacteriales</taxon>
        <taxon>Flavobacteriaceae</taxon>
        <taxon>Pelagihabitans</taxon>
    </lineage>
</organism>
<feature type="chain" id="PRO_5038088461" evidence="1">
    <location>
        <begin position="20"/>
        <end position="472"/>
    </location>
</feature>
<name>A0A967EC27_9FLAO</name>
<accession>A0A967EC27</accession>
<feature type="signal peptide" evidence="1">
    <location>
        <begin position="1"/>
        <end position="19"/>
    </location>
</feature>
<dbReference type="InterPro" id="IPR013783">
    <property type="entry name" value="Ig-like_fold"/>
</dbReference>
<dbReference type="Gene3D" id="2.60.40.10">
    <property type="entry name" value="Immunoglobulins"/>
    <property type="match status" value="2"/>
</dbReference>
<evidence type="ECO:0000313" key="3">
    <source>
        <dbReference type="Proteomes" id="UP000707206"/>
    </source>
</evidence>
<gene>
    <name evidence="2" type="ORF">FK220_000720</name>
</gene>
<dbReference type="InterPro" id="IPR026341">
    <property type="entry name" value="T9SS_type_B"/>
</dbReference>
<reference evidence="2" key="1">
    <citation type="submission" date="2019-07" db="EMBL/GenBank/DDBJ databases">
        <authorList>
            <person name="De-Chao Zhang Q."/>
        </authorList>
    </citation>
    <scope>NUCLEOTIDE SEQUENCE</scope>
    <source>
        <strain evidence="2">TP-CH-4</strain>
    </source>
</reference>
<protein>
    <submittedName>
        <fullName evidence="2">T9SS type B sorting domain-containing protein</fullName>
    </submittedName>
</protein>
<dbReference type="Pfam" id="PF13585">
    <property type="entry name" value="CHU_C"/>
    <property type="match status" value="1"/>
</dbReference>
<keyword evidence="1" id="KW-0732">Signal</keyword>